<proteinExistence type="predicted"/>
<reference evidence="3" key="1">
    <citation type="submission" date="2016-10" db="EMBL/GenBank/DDBJ databases">
        <authorList>
            <person name="Varghese N."/>
            <person name="Submissions S."/>
        </authorList>
    </citation>
    <scope>NUCLEOTIDE SEQUENCE [LARGE SCALE GENOMIC DNA]</scope>
    <source>
        <strain evidence="3">CGMCC 1.3566</strain>
    </source>
</reference>
<gene>
    <name evidence="2" type="ORF">SAMN05421676_106160</name>
</gene>
<feature type="region of interest" description="Disordered" evidence="1">
    <location>
        <begin position="23"/>
        <end position="113"/>
    </location>
</feature>
<dbReference type="OrthoDB" id="2692154at2"/>
<evidence type="ECO:0000313" key="2">
    <source>
        <dbReference type="EMBL" id="SET63935.1"/>
    </source>
</evidence>
<evidence type="ECO:0000256" key="1">
    <source>
        <dbReference type="SAM" id="MobiDB-lite"/>
    </source>
</evidence>
<keyword evidence="3" id="KW-1185">Reference proteome</keyword>
<feature type="compositionally biased region" description="Basic and acidic residues" evidence="1">
    <location>
        <begin position="51"/>
        <end position="73"/>
    </location>
</feature>
<accession>A0A1I0FZU9</accession>
<sequence>MDIIAIIAAIIFGIISFLTGREDNKSKPVAKPSPTPSGPDPTVSHSPSPIKESDQNRQSEDVSEREDYGKNQDHPVYMNDDITQNREAQKLQPNSLSAKKRRTSNPIKSPISMKEQFNQKRLAESIIMSEVLGPPRAHKPYRPNQYRKNY</sequence>
<evidence type="ECO:0000313" key="3">
    <source>
        <dbReference type="Proteomes" id="UP000199095"/>
    </source>
</evidence>
<dbReference type="RefSeq" id="WP_093135128.1">
    <property type="nucleotide sequence ID" value="NZ_FOHJ01000006.1"/>
</dbReference>
<dbReference type="AlphaFoldDB" id="A0A1I0FZU9"/>
<dbReference type="EMBL" id="FOHJ01000006">
    <property type="protein sequence ID" value="SET63935.1"/>
    <property type="molecule type" value="Genomic_DNA"/>
</dbReference>
<protein>
    <submittedName>
        <fullName evidence="2">Uncharacterized protein</fullName>
    </submittedName>
</protein>
<dbReference type="Proteomes" id="UP000199095">
    <property type="component" value="Unassembled WGS sequence"/>
</dbReference>
<organism evidence="2 3">
    <name type="scientific">Salinibacillus kushneri</name>
    <dbReference type="NCBI Taxonomy" id="237682"/>
    <lineage>
        <taxon>Bacteria</taxon>
        <taxon>Bacillati</taxon>
        <taxon>Bacillota</taxon>
        <taxon>Bacilli</taxon>
        <taxon>Bacillales</taxon>
        <taxon>Bacillaceae</taxon>
        <taxon>Salinibacillus</taxon>
    </lineage>
</organism>
<dbReference type="STRING" id="237682.SAMN05421676_106160"/>
<name>A0A1I0FZU9_9BACI</name>